<keyword evidence="3" id="KW-1185">Reference proteome</keyword>
<dbReference type="Proteomes" id="UP000266841">
    <property type="component" value="Unassembled WGS sequence"/>
</dbReference>
<feature type="compositionally biased region" description="Polar residues" evidence="1">
    <location>
        <begin position="109"/>
        <end position="125"/>
    </location>
</feature>
<sequence length="146" mass="16139">MMIGRFLSVSHVQTQYITRICNTPTTIYRCLETKNKPLRSDLIRLGFPREVSTCNVLQHSSLCTGDRLGPLMITEDWSGYGRGCRIVNTKNDTGKLSTTERHCEGGQQPIISSHARQNDRAISSTSRKKEGSAQTGGTGTGGHWVQ</sequence>
<protein>
    <submittedName>
        <fullName evidence="2">Uncharacterized protein</fullName>
    </submittedName>
</protein>
<feature type="compositionally biased region" description="Gly residues" evidence="1">
    <location>
        <begin position="134"/>
        <end position="146"/>
    </location>
</feature>
<evidence type="ECO:0000313" key="3">
    <source>
        <dbReference type="Proteomes" id="UP000266841"/>
    </source>
</evidence>
<organism evidence="2 3">
    <name type="scientific">Thalassiosira oceanica</name>
    <name type="common">Marine diatom</name>
    <dbReference type="NCBI Taxonomy" id="159749"/>
    <lineage>
        <taxon>Eukaryota</taxon>
        <taxon>Sar</taxon>
        <taxon>Stramenopiles</taxon>
        <taxon>Ochrophyta</taxon>
        <taxon>Bacillariophyta</taxon>
        <taxon>Coscinodiscophyceae</taxon>
        <taxon>Thalassiosirophycidae</taxon>
        <taxon>Thalassiosirales</taxon>
        <taxon>Thalassiosiraceae</taxon>
        <taxon>Thalassiosira</taxon>
    </lineage>
</organism>
<accession>K0R7A3</accession>
<evidence type="ECO:0000313" key="2">
    <source>
        <dbReference type="EMBL" id="EJK48755.1"/>
    </source>
</evidence>
<gene>
    <name evidence="2" type="ORF">THAOC_32417</name>
</gene>
<dbReference type="AlphaFoldDB" id="K0R7A3"/>
<name>K0R7A3_THAOC</name>
<feature type="region of interest" description="Disordered" evidence="1">
    <location>
        <begin position="95"/>
        <end position="146"/>
    </location>
</feature>
<proteinExistence type="predicted"/>
<reference evidence="2 3" key="1">
    <citation type="journal article" date="2012" name="Genome Biol.">
        <title>Genome and low-iron response of an oceanic diatom adapted to chronic iron limitation.</title>
        <authorList>
            <person name="Lommer M."/>
            <person name="Specht M."/>
            <person name="Roy A.S."/>
            <person name="Kraemer L."/>
            <person name="Andreson R."/>
            <person name="Gutowska M.A."/>
            <person name="Wolf J."/>
            <person name="Bergner S.V."/>
            <person name="Schilhabel M.B."/>
            <person name="Klostermeier U.C."/>
            <person name="Beiko R.G."/>
            <person name="Rosenstiel P."/>
            <person name="Hippler M."/>
            <person name="Laroche J."/>
        </authorList>
    </citation>
    <scope>NUCLEOTIDE SEQUENCE [LARGE SCALE GENOMIC DNA]</scope>
    <source>
        <strain evidence="2 3">CCMP1005</strain>
    </source>
</reference>
<evidence type="ECO:0000256" key="1">
    <source>
        <dbReference type="SAM" id="MobiDB-lite"/>
    </source>
</evidence>
<comment type="caution">
    <text evidence="2">The sequence shown here is derived from an EMBL/GenBank/DDBJ whole genome shotgun (WGS) entry which is preliminary data.</text>
</comment>
<dbReference type="EMBL" id="AGNL01045459">
    <property type="protein sequence ID" value="EJK48755.1"/>
    <property type="molecule type" value="Genomic_DNA"/>
</dbReference>